<evidence type="ECO:0000256" key="2">
    <source>
        <dbReference type="ARBA" id="ARBA00008255"/>
    </source>
</evidence>
<reference evidence="10 11" key="1">
    <citation type="submission" date="2021-06" db="EMBL/GenBank/DDBJ databases">
        <title>Nitratireductor porphyridii sp. nov., isolated from a small marine red alga, Porphyridium purpureum in South Korea.</title>
        <authorList>
            <person name="Kim K.H."/>
            <person name="Kristyanto S."/>
            <person name="Jeon C.O."/>
        </authorList>
    </citation>
    <scope>NUCLEOTIDE SEQUENCE [LARGE SCALE GENOMIC DNA]</scope>
    <source>
        <strain evidence="10 11">R6</strain>
    </source>
</reference>
<evidence type="ECO:0000313" key="10">
    <source>
        <dbReference type="EMBL" id="MBY8915451.1"/>
    </source>
</evidence>
<keyword evidence="5 8" id="KW-0812">Transmembrane</keyword>
<dbReference type="EMBL" id="JAHSQO010000001">
    <property type="protein sequence ID" value="MBY8915451.1"/>
    <property type="molecule type" value="Genomic_DNA"/>
</dbReference>
<protein>
    <recommendedName>
        <fullName evidence="8">UPF0283 membrane protein KVG22_02535</fullName>
    </recommendedName>
</protein>
<accession>A0ABS7R3D2</accession>
<dbReference type="Proteomes" id="UP000777661">
    <property type="component" value="Unassembled WGS sequence"/>
</dbReference>
<dbReference type="NCBIfam" id="TIGR01620">
    <property type="entry name" value="hyp_HI0043"/>
    <property type="match status" value="1"/>
</dbReference>
<dbReference type="PANTHER" id="PTHR39342:SF1">
    <property type="entry name" value="UPF0283 MEMBRANE PROTEIN YCJF"/>
    <property type="match status" value="1"/>
</dbReference>
<dbReference type="RefSeq" id="WP_223003988.1">
    <property type="nucleotide sequence ID" value="NZ_JAHSQO010000001.1"/>
</dbReference>
<evidence type="ECO:0000256" key="6">
    <source>
        <dbReference type="ARBA" id="ARBA00022989"/>
    </source>
</evidence>
<name>A0ABS7R3D2_9HYPH</name>
<comment type="similarity">
    <text evidence="2 8">Belongs to the UPF0283 family.</text>
</comment>
<proteinExistence type="inferred from homology"/>
<feature type="transmembrane region" description="Helical" evidence="8">
    <location>
        <begin position="100"/>
        <end position="121"/>
    </location>
</feature>
<dbReference type="InterPro" id="IPR006507">
    <property type="entry name" value="UPF0283"/>
</dbReference>
<comment type="caution">
    <text evidence="10">The sequence shown here is derived from an EMBL/GenBank/DDBJ whole genome shotgun (WGS) entry which is preliminary data.</text>
</comment>
<feature type="transmembrane region" description="Helical" evidence="8">
    <location>
        <begin position="70"/>
        <end position="88"/>
    </location>
</feature>
<dbReference type="Pfam" id="PF05128">
    <property type="entry name" value="DUF697"/>
    <property type="match status" value="1"/>
</dbReference>
<evidence type="ECO:0000313" key="11">
    <source>
        <dbReference type="Proteomes" id="UP000777661"/>
    </source>
</evidence>
<evidence type="ECO:0000256" key="8">
    <source>
        <dbReference type="HAMAP-Rule" id="MF_01085"/>
    </source>
</evidence>
<feature type="region of interest" description="Disordered" evidence="9">
    <location>
        <begin position="1"/>
        <end position="30"/>
    </location>
</feature>
<gene>
    <name evidence="10" type="ORF">KVG22_02535</name>
</gene>
<evidence type="ECO:0000256" key="5">
    <source>
        <dbReference type="ARBA" id="ARBA00022692"/>
    </source>
</evidence>
<keyword evidence="7 8" id="KW-0472">Membrane</keyword>
<evidence type="ECO:0000256" key="4">
    <source>
        <dbReference type="ARBA" id="ARBA00022519"/>
    </source>
</evidence>
<dbReference type="InterPro" id="IPR021147">
    <property type="entry name" value="DUF697"/>
</dbReference>
<dbReference type="HAMAP" id="MF_01085">
    <property type="entry name" value="UPF0283"/>
    <property type="match status" value="1"/>
</dbReference>
<sequence>MKRAPASFRIDPPRPEKVEKPAAKRKPQAVSPGKAVAVVAESDDYFAEPDLALTTPPPVPPRRRSILGRVFFTAFGILVSLAIGLWTDRLIRDLFNRADWLGWLALGVAATALLAFVAILVREALGIMRLASIEAMRRDAADAILRNDTAEARKTVDHLMGLLARKPETAAGRETLLGLKDDVIDGADLLAVAEKELLAPLDAMARTQVLNAAKRVSVVTAVSPRALIDIAYVLFEAARLTRRIADLYGGRPGFLGFMRLVRSIFTHLAITGSMAAGETLVQQVVGHGLAARLSAKLGEGVVNGMMTARIGIAAMDAARPLPFNAVQRPGIGDFLKALTSFASSEKTGKDSPKTKRQFF</sequence>
<evidence type="ECO:0000256" key="7">
    <source>
        <dbReference type="ARBA" id="ARBA00023136"/>
    </source>
</evidence>
<keyword evidence="3 8" id="KW-1003">Cell membrane</keyword>
<dbReference type="PANTHER" id="PTHR39342">
    <property type="entry name" value="UPF0283 MEMBRANE PROTEIN YCJF"/>
    <property type="match status" value="1"/>
</dbReference>
<organism evidence="10 11">
    <name type="scientific">Nitratireductor rhodophyticola</name>
    <dbReference type="NCBI Taxonomy" id="2854036"/>
    <lineage>
        <taxon>Bacteria</taxon>
        <taxon>Pseudomonadati</taxon>
        <taxon>Pseudomonadota</taxon>
        <taxon>Alphaproteobacteria</taxon>
        <taxon>Hyphomicrobiales</taxon>
        <taxon>Phyllobacteriaceae</taxon>
        <taxon>Nitratireductor</taxon>
    </lineage>
</organism>
<keyword evidence="11" id="KW-1185">Reference proteome</keyword>
<evidence type="ECO:0000256" key="1">
    <source>
        <dbReference type="ARBA" id="ARBA00004429"/>
    </source>
</evidence>
<evidence type="ECO:0000256" key="3">
    <source>
        <dbReference type="ARBA" id="ARBA00022475"/>
    </source>
</evidence>
<evidence type="ECO:0000256" key="9">
    <source>
        <dbReference type="SAM" id="MobiDB-lite"/>
    </source>
</evidence>
<feature type="compositionally biased region" description="Basic and acidic residues" evidence="9">
    <location>
        <begin position="11"/>
        <end position="22"/>
    </location>
</feature>
<keyword evidence="6 8" id="KW-1133">Transmembrane helix</keyword>
<comment type="subcellular location">
    <subcellularLocation>
        <location evidence="1">Cell inner membrane</location>
        <topology evidence="1">Multi-pass membrane protein</topology>
    </subcellularLocation>
    <subcellularLocation>
        <location evidence="8">Cell membrane</location>
        <topology evidence="8">Multi-pass membrane protein</topology>
    </subcellularLocation>
</comment>
<keyword evidence="4" id="KW-0997">Cell inner membrane</keyword>